<proteinExistence type="predicted"/>
<evidence type="ECO:0000313" key="1">
    <source>
        <dbReference type="EMBL" id="SHJ44345.1"/>
    </source>
</evidence>
<dbReference type="AlphaFoldDB" id="A0A1M6JCC3"/>
<keyword evidence="2" id="KW-1185">Reference proteome</keyword>
<protein>
    <submittedName>
        <fullName evidence="1">Uncharacterized protein</fullName>
    </submittedName>
</protein>
<sequence length="166" mass="18647">MPLYADKIFQTTLFERQLKTLQRSDKKGAAAAIRAESLISSIASGQLSEEEMLSKLTKNGELRLSNCRKFDLGSGYRLISLREENSLCFAFVGTHDACDRWLNNRRAEGVTLNRSHLKSVCVNQDQVAETDLPEELLQAEAEYEAYLSSKLDDETLRAIFSGLCGY</sequence>
<accession>A0A1M6JCC3</accession>
<reference evidence="1 2" key="1">
    <citation type="submission" date="2016-11" db="EMBL/GenBank/DDBJ databases">
        <authorList>
            <person name="Jaros S."/>
            <person name="Januszkiewicz K."/>
            <person name="Wedrychowicz H."/>
        </authorList>
    </citation>
    <scope>NUCLEOTIDE SEQUENCE [LARGE SCALE GENOMIC DNA]</scope>
    <source>
        <strain evidence="1 2">DSM 5091</strain>
    </source>
</reference>
<dbReference type="Proteomes" id="UP000184171">
    <property type="component" value="Unassembled WGS sequence"/>
</dbReference>
<dbReference type="EMBL" id="FQZT01000008">
    <property type="protein sequence ID" value="SHJ44345.1"/>
    <property type="molecule type" value="Genomic_DNA"/>
</dbReference>
<evidence type="ECO:0000313" key="2">
    <source>
        <dbReference type="Proteomes" id="UP000184171"/>
    </source>
</evidence>
<organism evidence="1 2">
    <name type="scientific">Malonomonas rubra DSM 5091</name>
    <dbReference type="NCBI Taxonomy" id="1122189"/>
    <lineage>
        <taxon>Bacteria</taxon>
        <taxon>Pseudomonadati</taxon>
        <taxon>Thermodesulfobacteriota</taxon>
        <taxon>Desulfuromonadia</taxon>
        <taxon>Desulfuromonadales</taxon>
        <taxon>Geopsychrobacteraceae</taxon>
        <taxon>Malonomonas</taxon>
    </lineage>
</organism>
<name>A0A1M6JCC3_MALRU</name>
<gene>
    <name evidence="1" type="ORF">SAMN02745165_02392</name>
</gene>